<reference evidence="4" key="1">
    <citation type="submission" date="2010-04" db="EMBL/GenBank/DDBJ databases">
        <authorList>
            <person name="Reid K.E."/>
            <person name="Liao N."/>
            <person name="Chan S."/>
            <person name="Docking R."/>
            <person name="Taylor G."/>
            <person name="Moore R."/>
            <person name="Mayo M."/>
            <person name="Munro S."/>
            <person name="King J."/>
            <person name="Yanchuk A."/>
            <person name="Holt R."/>
            <person name="Jones S."/>
            <person name="Marra M."/>
            <person name="Ritland C.E."/>
            <person name="Ritland K."/>
            <person name="Bohlmann J."/>
        </authorList>
    </citation>
    <scope>NUCLEOTIDE SEQUENCE</scope>
    <source>
        <tissue evidence="4">Bud</tissue>
    </source>
</reference>
<evidence type="ECO:0000259" key="3">
    <source>
        <dbReference type="PROSITE" id="PS51269"/>
    </source>
</evidence>
<feature type="domain" description="COMM" evidence="3">
    <location>
        <begin position="6"/>
        <end position="71"/>
    </location>
</feature>
<dbReference type="InterPro" id="IPR017920">
    <property type="entry name" value="COMM"/>
</dbReference>
<evidence type="ECO:0000256" key="1">
    <source>
        <dbReference type="ARBA" id="ARBA00016556"/>
    </source>
</evidence>
<name>D5AD98_PICSI</name>
<dbReference type="EMBL" id="BT124252">
    <property type="protein sequence ID" value="ADE77517.1"/>
    <property type="molecule type" value="mRNA"/>
</dbReference>
<dbReference type="PANTHER" id="PTHR15666">
    <property type="entry name" value="COMM DOMAIN CONTAINING PROTEIN 5"/>
    <property type="match status" value="1"/>
</dbReference>
<evidence type="ECO:0000256" key="2">
    <source>
        <dbReference type="ARBA" id="ARBA00093452"/>
    </source>
</evidence>
<dbReference type="AlphaFoldDB" id="D5AD98"/>
<organism evidence="4">
    <name type="scientific">Picea sitchensis</name>
    <name type="common">Sitka spruce</name>
    <name type="synonym">Pinus sitchensis</name>
    <dbReference type="NCBI Taxonomy" id="3332"/>
    <lineage>
        <taxon>Eukaryota</taxon>
        <taxon>Viridiplantae</taxon>
        <taxon>Streptophyta</taxon>
        <taxon>Embryophyta</taxon>
        <taxon>Tracheophyta</taxon>
        <taxon>Spermatophyta</taxon>
        <taxon>Pinopsida</taxon>
        <taxon>Pinidae</taxon>
        <taxon>Conifers I</taxon>
        <taxon>Pinales</taxon>
        <taxon>Pinaceae</taxon>
        <taxon>Picea</taxon>
    </lineage>
</organism>
<dbReference type="Pfam" id="PF07258">
    <property type="entry name" value="COMM_domain"/>
    <property type="match status" value="1"/>
</dbReference>
<protein>
    <recommendedName>
        <fullName evidence="1">COMM domain-containing protein 5</fullName>
    </recommendedName>
</protein>
<dbReference type="PANTHER" id="PTHR15666:SF1">
    <property type="entry name" value="COMM DOMAIN-CONTAINING PROTEIN 5"/>
    <property type="match status" value="1"/>
</dbReference>
<dbReference type="GO" id="GO:0005634">
    <property type="term" value="C:nucleus"/>
    <property type="evidence" value="ECO:0007669"/>
    <property type="project" value="TreeGrafter"/>
</dbReference>
<proteinExistence type="evidence at transcript level"/>
<accession>D5AD98</accession>
<dbReference type="InterPro" id="IPR037357">
    <property type="entry name" value="COMMD5"/>
</dbReference>
<sequence length="87" mass="9630">MVTLLKVNNAGWRVDVTLSTTTTSSSSARPSVLMTLELSDGTSQILQLDLQSFGQLRCKVAELLAELQLVHDRMQAKILPEIRQMDS</sequence>
<evidence type="ECO:0000313" key="4">
    <source>
        <dbReference type="EMBL" id="ADE77517.1"/>
    </source>
</evidence>
<comment type="similarity">
    <text evidence="2">Belongs to the COMM domain-containing protein 5 family.</text>
</comment>
<dbReference type="PROSITE" id="PS51269">
    <property type="entry name" value="COMM"/>
    <property type="match status" value="1"/>
</dbReference>